<name>I7K9W2_9CLOT</name>
<dbReference type="Gene3D" id="3.40.50.10170">
    <property type="match status" value="1"/>
</dbReference>
<dbReference type="InterPro" id="IPR043168">
    <property type="entry name" value="DegV_C"/>
</dbReference>
<protein>
    <submittedName>
        <fullName evidence="3">DegV family protein</fullName>
    </submittedName>
</protein>
<dbReference type="Pfam" id="PF02645">
    <property type="entry name" value="DegV"/>
    <property type="match status" value="1"/>
</dbReference>
<proteinExistence type="predicted"/>
<keyword evidence="1" id="KW-0446">Lipid-binding</keyword>
<evidence type="ECO:0000313" key="3">
    <source>
        <dbReference type="EMBL" id="CCJ34447.1"/>
    </source>
</evidence>
<dbReference type="EMBL" id="CAKP01000125">
    <property type="protein sequence ID" value="CCJ34447.1"/>
    <property type="molecule type" value="Genomic_DNA"/>
</dbReference>
<dbReference type="PANTHER" id="PTHR33434:SF2">
    <property type="entry name" value="FATTY ACID-BINDING PROTEIN TM_1468"/>
    <property type="match status" value="1"/>
</dbReference>
<evidence type="ECO:0000313" key="4">
    <source>
        <dbReference type="Proteomes" id="UP000007652"/>
    </source>
</evidence>
<organism evidence="3 4">
    <name type="scientific">Caloramator australicus RC3</name>
    <dbReference type="NCBI Taxonomy" id="857293"/>
    <lineage>
        <taxon>Bacteria</taxon>
        <taxon>Bacillati</taxon>
        <taxon>Bacillota</taxon>
        <taxon>Clostridia</taxon>
        <taxon>Eubacteriales</taxon>
        <taxon>Clostridiaceae</taxon>
        <taxon>Caloramator</taxon>
    </lineage>
</organism>
<dbReference type="GO" id="GO:0008289">
    <property type="term" value="F:lipid binding"/>
    <property type="evidence" value="ECO:0007669"/>
    <property type="project" value="UniProtKB-KW"/>
</dbReference>
<keyword evidence="2" id="KW-0472">Membrane</keyword>
<dbReference type="InterPro" id="IPR050270">
    <property type="entry name" value="DegV_domain_contain"/>
</dbReference>
<reference evidence="3 4" key="1">
    <citation type="journal article" date="2011" name="J. Bacteriol.">
        <title>Draft genome sequence of Caloramator australicus strain RC3T, a thermoanaerobe from the Great Artesian Basin of Australia.</title>
        <authorList>
            <person name="Ogg C.D."/>
            <person name="Patel B.K.C."/>
        </authorList>
    </citation>
    <scope>NUCLEOTIDE SEQUENCE [LARGE SCALE GENOMIC DNA]</scope>
    <source>
        <strain evidence="3 4">RC3</strain>
    </source>
</reference>
<dbReference type="STRING" id="857293.CAAU_2364"/>
<keyword evidence="2" id="KW-1133">Transmembrane helix</keyword>
<keyword evidence="2" id="KW-0812">Transmembrane</keyword>
<dbReference type="Gene3D" id="3.30.1180.10">
    <property type="match status" value="1"/>
</dbReference>
<feature type="transmembrane region" description="Helical" evidence="2">
    <location>
        <begin position="255"/>
        <end position="278"/>
    </location>
</feature>
<dbReference type="AlphaFoldDB" id="I7K9W2"/>
<evidence type="ECO:0000256" key="2">
    <source>
        <dbReference type="SAM" id="Phobius"/>
    </source>
</evidence>
<dbReference type="OrthoDB" id="9780216at2"/>
<dbReference type="Proteomes" id="UP000007652">
    <property type="component" value="Unassembled WGS sequence"/>
</dbReference>
<evidence type="ECO:0000256" key="1">
    <source>
        <dbReference type="ARBA" id="ARBA00023121"/>
    </source>
</evidence>
<dbReference type="InterPro" id="IPR003797">
    <property type="entry name" value="DegV"/>
</dbReference>
<dbReference type="NCBIfam" id="TIGR00762">
    <property type="entry name" value="DegV"/>
    <property type="match status" value="1"/>
</dbReference>
<dbReference type="RefSeq" id="WP_008909698.1">
    <property type="nucleotide sequence ID" value="NZ_CAKP01000125.1"/>
</dbReference>
<keyword evidence="4" id="KW-1185">Reference proteome</keyword>
<comment type="caution">
    <text evidence="3">The sequence shown here is derived from an EMBL/GenBank/DDBJ whole genome shotgun (WGS) entry which is preliminary data.</text>
</comment>
<dbReference type="PROSITE" id="PS51482">
    <property type="entry name" value="DEGV"/>
    <property type="match status" value="1"/>
</dbReference>
<accession>I7K9W2</accession>
<dbReference type="PANTHER" id="PTHR33434">
    <property type="entry name" value="DEGV DOMAIN-CONTAINING PROTEIN DR_1986-RELATED"/>
    <property type="match status" value="1"/>
</dbReference>
<sequence length="280" mass="31082">MENIVIVTDSTADLSKDIIEKHGVVVAPLTVTYKGMSYKDGVDLSIDELISFLDESDELPKTSQVNPKEFYDVYKKLIDEGKEIISIHLSSGVSGTFQSANIAKEMLNTDKIHIIDSKVVSFGTGLLVLLAIELLKQGKAIKEVVDTLKEYSKKVRVAFAVDDLEYIKKGGRLSGAQATIAKILNIKPIIHMEDGKLYVYDKVRGLKRAIERLTEYLEEMDVDTSKPIAVGTVSYFEEREQLGTMVKERYNIEKILNFIAGTVIATYSGPGVVGICFFSK</sequence>
<dbReference type="SUPFAM" id="SSF82549">
    <property type="entry name" value="DAK1/DegV-like"/>
    <property type="match status" value="1"/>
</dbReference>
<gene>
    <name evidence="3" type="ORF">CAAU_2364</name>
</gene>
<dbReference type="eggNOG" id="COG1307">
    <property type="taxonomic scope" value="Bacteria"/>
</dbReference>